<reference evidence="3" key="1">
    <citation type="submission" date="2016-11" db="EMBL/GenBank/DDBJ databases">
        <authorList>
            <person name="Varghese N."/>
            <person name="Submissions S."/>
        </authorList>
    </citation>
    <scope>NUCLEOTIDE SEQUENCE [LARGE SCALE GENOMIC DNA]</scope>
    <source>
        <strain evidence="3">DSM 9756</strain>
    </source>
</reference>
<dbReference type="AlphaFoldDB" id="A0A1M5EPE9"/>
<dbReference type="Proteomes" id="UP000184076">
    <property type="component" value="Unassembled WGS sequence"/>
</dbReference>
<feature type="transmembrane region" description="Helical" evidence="1">
    <location>
        <begin position="26"/>
        <end position="42"/>
    </location>
</feature>
<keyword evidence="3" id="KW-1185">Reference proteome</keyword>
<organism evidence="2 3">
    <name type="scientific">Desulfacinum infernum DSM 9756</name>
    <dbReference type="NCBI Taxonomy" id="1121391"/>
    <lineage>
        <taxon>Bacteria</taxon>
        <taxon>Pseudomonadati</taxon>
        <taxon>Thermodesulfobacteriota</taxon>
        <taxon>Syntrophobacteria</taxon>
        <taxon>Syntrophobacterales</taxon>
        <taxon>Syntrophobacteraceae</taxon>
        <taxon>Desulfacinum</taxon>
    </lineage>
</organism>
<evidence type="ECO:0000313" key="2">
    <source>
        <dbReference type="EMBL" id="SHF81168.1"/>
    </source>
</evidence>
<name>A0A1M5EPE9_9BACT</name>
<dbReference type="EMBL" id="FQVB01000028">
    <property type="protein sequence ID" value="SHF81168.1"/>
    <property type="molecule type" value="Genomic_DNA"/>
</dbReference>
<proteinExistence type="predicted"/>
<evidence type="ECO:0008006" key="4">
    <source>
        <dbReference type="Google" id="ProtNLM"/>
    </source>
</evidence>
<sequence>MKIVCSDCRYVGNAVELKKGSRRKEIALWCCLFLPGLFYTLWRQSTDGKYMGCPQCSGTRFRTLKRREWKEFERTGALPS</sequence>
<keyword evidence="1" id="KW-1133">Transmembrane helix</keyword>
<dbReference type="OrthoDB" id="8913702at2"/>
<evidence type="ECO:0000313" key="3">
    <source>
        <dbReference type="Proteomes" id="UP000184076"/>
    </source>
</evidence>
<keyword evidence="1" id="KW-0812">Transmembrane</keyword>
<keyword evidence="1" id="KW-0472">Membrane</keyword>
<evidence type="ECO:0000256" key="1">
    <source>
        <dbReference type="SAM" id="Phobius"/>
    </source>
</evidence>
<accession>A0A1M5EPE9</accession>
<dbReference type="RefSeq" id="WP_073040337.1">
    <property type="nucleotide sequence ID" value="NZ_FQVB01000028.1"/>
</dbReference>
<protein>
    <recommendedName>
        <fullName evidence="4">LITAF-like zinc ribbon domain-containing protein</fullName>
    </recommendedName>
</protein>
<gene>
    <name evidence="2" type="ORF">SAMN02745206_02696</name>
</gene>
<dbReference type="STRING" id="1121391.SAMN02745206_02696"/>